<evidence type="ECO:0000313" key="1">
    <source>
        <dbReference type="EMBL" id="SFQ52745.1"/>
    </source>
</evidence>
<protein>
    <submittedName>
        <fullName evidence="1">Uncharacterized protein</fullName>
    </submittedName>
</protein>
<sequence length="106" mass="12192">MKTNATQKEILLVTNNSFAQREWCSKEIQPSANMTLQEQMEEICANGLISEILPEVFEAAENPKLYLWQIRPGFSFIQLLYSVFPSTIKNTTSLDPHAWLGNYCYN</sequence>
<gene>
    <name evidence="1" type="ORF">SAMN05444277_11787</name>
</gene>
<dbReference type="STRING" id="1465490.SAMN05444277_11787"/>
<dbReference type="EMBL" id="FOXQ01000017">
    <property type="protein sequence ID" value="SFQ52745.1"/>
    <property type="molecule type" value="Genomic_DNA"/>
</dbReference>
<evidence type="ECO:0000313" key="2">
    <source>
        <dbReference type="Proteomes" id="UP000199031"/>
    </source>
</evidence>
<keyword evidence="2" id="KW-1185">Reference proteome</keyword>
<dbReference type="AlphaFoldDB" id="A0A1I5Z8P1"/>
<dbReference type="Proteomes" id="UP000199031">
    <property type="component" value="Unassembled WGS sequence"/>
</dbReference>
<name>A0A1I5Z8P1_9BACT</name>
<accession>A0A1I5Z8P1</accession>
<reference evidence="1 2" key="1">
    <citation type="submission" date="2016-10" db="EMBL/GenBank/DDBJ databases">
        <authorList>
            <person name="de Groot N.N."/>
        </authorList>
    </citation>
    <scope>NUCLEOTIDE SEQUENCE [LARGE SCALE GENOMIC DNA]</scope>
    <source>
        <strain evidence="1 2">DSM 28286</strain>
    </source>
</reference>
<proteinExistence type="predicted"/>
<organism evidence="1 2">
    <name type="scientific">Parafilimonas terrae</name>
    <dbReference type="NCBI Taxonomy" id="1465490"/>
    <lineage>
        <taxon>Bacteria</taxon>
        <taxon>Pseudomonadati</taxon>
        <taxon>Bacteroidota</taxon>
        <taxon>Chitinophagia</taxon>
        <taxon>Chitinophagales</taxon>
        <taxon>Chitinophagaceae</taxon>
        <taxon>Parafilimonas</taxon>
    </lineage>
</organism>